<evidence type="ECO:0000313" key="1">
    <source>
        <dbReference type="EMBL" id="KMQ90143.1"/>
    </source>
</evidence>
<keyword evidence="2" id="KW-1185">Reference proteome</keyword>
<proteinExistence type="predicted"/>
<accession>A0A0J7KI96</accession>
<dbReference type="AlphaFoldDB" id="A0A0J7KI96"/>
<dbReference type="Proteomes" id="UP000036403">
    <property type="component" value="Unassembled WGS sequence"/>
</dbReference>
<comment type="caution">
    <text evidence="1">The sequence shown here is derived from an EMBL/GenBank/DDBJ whole genome shotgun (WGS) entry which is preliminary data.</text>
</comment>
<gene>
    <name evidence="1" type="ORF">RF55_10124</name>
</gene>
<keyword evidence="1" id="KW-0675">Receptor</keyword>
<organism evidence="1 2">
    <name type="scientific">Lasius niger</name>
    <name type="common">Black garden ant</name>
    <dbReference type="NCBI Taxonomy" id="67767"/>
    <lineage>
        <taxon>Eukaryota</taxon>
        <taxon>Metazoa</taxon>
        <taxon>Ecdysozoa</taxon>
        <taxon>Arthropoda</taxon>
        <taxon>Hexapoda</taxon>
        <taxon>Insecta</taxon>
        <taxon>Pterygota</taxon>
        <taxon>Neoptera</taxon>
        <taxon>Endopterygota</taxon>
        <taxon>Hymenoptera</taxon>
        <taxon>Apocrita</taxon>
        <taxon>Aculeata</taxon>
        <taxon>Formicoidea</taxon>
        <taxon>Formicidae</taxon>
        <taxon>Formicinae</taxon>
        <taxon>Lasius</taxon>
        <taxon>Lasius</taxon>
    </lineage>
</organism>
<dbReference type="OrthoDB" id="6475149at2759"/>
<sequence>MPAIEANVTNDDVTETQHTICKIATEDVVANARATVTTVLTGACKAKAMDEKFARLEKKLIKEFADIKWLLYNILEQQPDYLKNIQNANIYDGISDDYLSPRQDEINKFNNTVQNLSTSNG</sequence>
<protein>
    <submittedName>
        <fullName evidence="1">Tnf receptor-associated</fullName>
    </submittedName>
</protein>
<name>A0A0J7KI96_LASNI</name>
<dbReference type="EMBL" id="LBMM01006984">
    <property type="protein sequence ID" value="KMQ90143.1"/>
    <property type="molecule type" value="Genomic_DNA"/>
</dbReference>
<dbReference type="STRING" id="67767.A0A0J7KI96"/>
<evidence type="ECO:0000313" key="2">
    <source>
        <dbReference type="Proteomes" id="UP000036403"/>
    </source>
</evidence>
<dbReference type="PaxDb" id="67767-A0A0J7KI96"/>
<reference evidence="1 2" key="1">
    <citation type="submission" date="2015-04" db="EMBL/GenBank/DDBJ databases">
        <title>Lasius niger genome sequencing.</title>
        <authorList>
            <person name="Konorov E.A."/>
            <person name="Nikitin M.A."/>
            <person name="Kirill M.V."/>
            <person name="Chang P."/>
        </authorList>
    </citation>
    <scope>NUCLEOTIDE SEQUENCE [LARGE SCALE GENOMIC DNA]</scope>
    <source>
        <tissue evidence="1">Whole</tissue>
    </source>
</reference>